<dbReference type="Pfam" id="PF04910">
    <property type="entry name" value="Tcf25"/>
    <property type="match status" value="1"/>
</dbReference>
<name>A0ABC8RGU1_9AQUA</name>
<dbReference type="AlphaFoldDB" id="A0ABC8RGU1"/>
<sequence>MLCRYVHSASYSQAQRAFEAAKAIHDLNGIASILLYHPYHIDSLITLAEYFRFSGEQQMSADATAKCLYALECAWNPMFTLLQGRCQLKYAHETNKPLFSTLFSHMKNMDRRGCHRSALEICKVLLSLDSDDPIGVMFCIDYFSLRAEEYSWLERFSEEYKSDNSLWLFPNFSYSLAICRFYLEHEAHSEDTEMETGKATSTDLMTQALMLYPSVLKKLVAKVPLKDQVWASILEHSFFGPDQTGSPSLDHLIGIYVERSYIIWRLPDLQKFLRDSALVVIERLEHKASDAEDWACVRKEAFSSQKNEYCHLLVSDFSDSVPTMPPDDLQNFMVDPRMREVQNGEGVANPPGGTRAPRDVANRNALAVLFESMLPWIEYGRIDGEDDRHDGHEQHNEG</sequence>
<evidence type="ECO:0000313" key="1">
    <source>
        <dbReference type="EMBL" id="CAK9143612.1"/>
    </source>
</evidence>
<dbReference type="PANTHER" id="PTHR22684">
    <property type="entry name" value="NULP1-RELATED"/>
    <property type="match status" value="1"/>
</dbReference>
<proteinExistence type="predicted"/>
<keyword evidence="2" id="KW-1185">Reference proteome</keyword>
<evidence type="ECO:0008006" key="3">
    <source>
        <dbReference type="Google" id="ProtNLM"/>
    </source>
</evidence>
<organism evidence="1 2">
    <name type="scientific">Ilex paraguariensis</name>
    <name type="common">yerba mate</name>
    <dbReference type="NCBI Taxonomy" id="185542"/>
    <lineage>
        <taxon>Eukaryota</taxon>
        <taxon>Viridiplantae</taxon>
        <taxon>Streptophyta</taxon>
        <taxon>Embryophyta</taxon>
        <taxon>Tracheophyta</taxon>
        <taxon>Spermatophyta</taxon>
        <taxon>Magnoliopsida</taxon>
        <taxon>eudicotyledons</taxon>
        <taxon>Gunneridae</taxon>
        <taxon>Pentapetalae</taxon>
        <taxon>asterids</taxon>
        <taxon>campanulids</taxon>
        <taxon>Aquifoliales</taxon>
        <taxon>Aquifoliaceae</taxon>
        <taxon>Ilex</taxon>
    </lineage>
</organism>
<accession>A0ABC8RGU1</accession>
<dbReference type="PANTHER" id="PTHR22684:SF0">
    <property type="entry name" value="RIBOSOME QUALITY CONTROL COMPLEX SUBUNIT TCF25"/>
    <property type="match status" value="1"/>
</dbReference>
<protein>
    <recommendedName>
        <fullName evidence="3">Transcription factor 25</fullName>
    </recommendedName>
</protein>
<dbReference type="EMBL" id="CAUOFW020001314">
    <property type="protein sequence ID" value="CAK9143612.1"/>
    <property type="molecule type" value="Genomic_DNA"/>
</dbReference>
<evidence type="ECO:0000313" key="2">
    <source>
        <dbReference type="Proteomes" id="UP001642360"/>
    </source>
</evidence>
<comment type="caution">
    <text evidence="1">The sequence shown here is derived from an EMBL/GenBank/DDBJ whole genome shotgun (WGS) entry which is preliminary data.</text>
</comment>
<dbReference type="Proteomes" id="UP001642360">
    <property type="component" value="Unassembled WGS sequence"/>
</dbReference>
<gene>
    <name evidence="1" type="ORF">ILEXP_LOCUS11329</name>
</gene>
<reference evidence="1 2" key="1">
    <citation type="submission" date="2024-02" db="EMBL/GenBank/DDBJ databases">
        <authorList>
            <person name="Vignale AGUSTIN F."/>
            <person name="Sosa J E."/>
            <person name="Modenutti C."/>
        </authorList>
    </citation>
    <scope>NUCLEOTIDE SEQUENCE [LARGE SCALE GENOMIC DNA]</scope>
</reference>
<dbReference type="InterPro" id="IPR006994">
    <property type="entry name" value="TCF25/Rqc1"/>
</dbReference>